<feature type="transmembrane region" description="Helical" evidence="1">
    <location>
        <begin position="284"/>
        <end position="302"/>
    </location>
</feature>
<feature type="transmembrane region" description="Helical" evidence="1">
    <location>
        <begin position="412"/>
        <end position="432"/>
    </location>
</feature>
<organism evidence="2 3">
    <name type="scientific">Microbacterium plantarum</name>
    <dbReference type="NCBI Taxonomy" id="1816425"/>
    <lineage>
        <taxon>Bacteria</taxon>
        <taxon>Bacillati</taxon>
        <taxon>Actinomycetota</taxon>
        <taxon>Actinomycetes</taxon>
        <taxon>Micrococcales</taxon>
        <taxon>Microbacteriaceae</taxon>
        <taxon>Microbacterium</taxon>
    </lineage>
</organism>
<sequence length="658" mass="69161">MPSWVDAILPFLIAVAVVIGPGLLVVSAAGARGWLRWSLAAPVTFSVAGVGAVLLGLLRLPFGPISFAVGLATLAAIVWLSRRLIMSRVTSGLPTTERTRVGTEHDLAPWAVPVALIVGLGLSAALISSRLMRGIGSPTAIAQLFDNVFHLNAIGLIHTTGNGSSLSLGNLTEASRGFYPAAFHDVVALVMGLGVDDVSIALNAVSIVMASVVWPVSILFLATRLFGARADIIVMSGICASLFAAFPYRLFSFGVLYPFMSGLTMLPVLVALVMEFFRAGRASFRRQIPVAVAVIAAGPGIALTHPSVVVAALVLALVFAVPPLLRLRRERQSVPARSQAAIAIAYIIGTAAVFLIVRPPLSTAPWDPIQDPRAAVGSIALMSPGTGLIGWVLIPVAATGLVHAIRHARQHAAALAMAATGSVLYFASAAMWNPFLRDLLAGVWYRDTERVSALFAVACLPLVILGATTITRALATGVGRLAPASSAWLRPVIALVLVGGLIIVMGQRGALTQAESWLGQSFGQAGVEPLLSEDERALLEELPEIVPADEVVLGDASTGASLTPAFSGREALTPHIFGERSKDEKVLLNRWDRVGVDPAVCEVVRELDAYWALDFGTEGVLGQDRPEIYGLDRLADSPGVEEVARVGDAALYEAVACR</sequence>
<keyword evidence="3" id="KW-1185">Reference proteome</keyword>
<dbReference type="EMBL" id="JBHLHV010000002">
    <property type="protein sequence ID" value="MFB8893901.1"/>
    <property type="molecule type" value="Genomic_DNA"/>
</dbReference>
<dbReference type="Proteomes" id="UP001589643">
    <property type="component" value="Unassembled WGS sequence"/>
</dbReference>
<feature type="transmembrane region" description="Helical" evidence="1">
    <location>
        <begin position="200"/>
        <end position="220"/>
    </location>
</feature>
<feature type="transmembrane region" description="Helical" evidence="1">
    <location>
        <begin position="232"/>
        <end position="250"/>
    </location>
</feature>
<reference evidence="2 3" key="1">
    <citation type="submission" date="2024-08" db="EMBL/GenBank/DDBJ databases">
        <title>Heavy metals resistant antinobacteria isolated from wastewater.</title>
        <authorList>
            <person name="Roman Ponce B."/>
            <person name="Blanco Mercado M.A."/>
            <person name="Avila Aldana I.N."/>
            <person name="Morales Arrieta S."/>
        </authorList>
    </citation>
    <scope>NUCLEOTIDE SEQUENCE [LARGE SCALE GENOMIC DNA]</scope>
    <source>
        <strain evidence="3">sma-1</strain>
    </source>
</reference>
<dbReference type="InterPro" id="IPR046671">
    <property type="entry name" value="DUF6541"/>
</dbReference>
<keyword evidence="1" id="KW-0472">Membrane</keyword>
<feature type="transmembrane region" description="Helical" evidence="1">
    <location>
        <begin position="452"/>
        <end position="475"/>
    </location>
</feature>
<feature type="transmembrane region" description="Helical" evidence="1">
    <location>
        <begin position="308"/>
        <end position="327"/>
    </location>
</feature>
<accession>A0ABV5EVA7</accession>
<dbReference type="RefSeq" id="WP_378719690.1">
    <property type="nucleotide sequence ID" value="NZ_JBHLHV010000002.1"/>
</dbReference>
<gene>
    <name evidence="2" type="ORF">AB7P39_13715</name>
</gene>
<feature type="transmembrane region" description="Helical" evidence="1">
    <location>
        <begin position="65"/>
        <end position="85"/>
    </location>
</feature>
<evidence type="ECO:0000313" key="3">
    <source>
        <dbReference type="Proteomes" id="UP001589643"/>
    </source>
</evidence>
<comment type="caution">
    <text evidence="2">The sequence shown here is derived from an EMBL/GenBank/DDBJ whole genome shotgun (WGS) entry which is preliminary data.</text>
</comment>
<feature type="transmembrane region" description="Helical" evidence="1">
    <location>
        <begin position="339"/>
        <end position="357"/>
    </location>
</feature>
<name>A0ABV5EVA7_9MICO</name>
<proteinExistence type="predicted"/>
<feature type="transmembrane region" description="Helical" evidence="1">
    <location>
        <begin position="7"/>
        <end position="31"/>
    </location>
</feature>
<keyword evidence="1" id="KW-1133">Transmembrane helix</keyword>
<keyword evidence="1" id="KW-0812">Transmembrane</keyword>
<feature type="transmembrane region" description="Helical" evidence="1">
    <location>
        <begin position="388"/>
        <end position="405"/>
    </location>
</feature>
<feature type="transmembrane region" description="Helical" evidence="1">
    <location>
        <begin position="37"/>
        <end position="58"/>
    </location>
</feature>
<feature type="transmembrane region" description="Helical" evidence="1">
    <location>
        <begin position="256"/>
        <end position="277"/>
    </location>
</feature>
<feature type="transmembrane region" description="Helical" evidence="1">
    <location>
        <begin position="107"/>
        <end position="127"/>
    </location>
</feature>
<protein>
    <submittedName>
        <fullName evidence="2">DUF6541 family protein</fullName>
    </submittedName>
</protein>
<evidence type="ECO:0000256" key="1">
    <source>
        <dbReference type="SAM" id="Phobius"/>
    </source>
</evidence>
<feature type="transmembrane region" description="Helical" evidence="1">
    <location>
        <begin position="487"/>
        <end position="506"/>
    </location>
</feature>
<evidence type="ECO:0000313" key="2">
    <source>
        <dbReference type="EMBL" id="MFB8893901.1"/>
    </source>
</evidence>
<dbReference type="Pfam" id="PF20176">
    <property type="entry name" value="DUF6541"/>
    <property type="match status" value="1"/>
</dbReference>